<dbReference type="EMBL" id="WNTK01000009">
    <property type="protein sequence ID" value="KAG9477702.1"/>
    <property type="molecule type" value="Genomic_DNA"/>
</dbReference>
<dbReference type="AlphaFoldDB" id="A0A8J6EXT0"/>
<evidence type="ECO:0000313" key="1">
    <source>
        <dbReference type="EMBL" id="KAG9477702.1"/>
    </source>
</evidence>
<proteinExistence type="predicted"/>
<reference evidence="1" key="1">
    <citation type="thesis" date="2020" institute="ProQuest LLC" country="789 East Eisenhower Parkway, Ann Arbor, MI, USA">
        <title>Comparative Genomics and Chromosome Evolution.</title>
        <authorList>
            <person name="Mudd A.B."/>
        </authorList>
    </citation>
    <scope>NUCLEOTIDE SEQUENCE</scope>
    <source>
        <strain evidence="1">HN-11 Male</strain>
        <tissue evidence="1">Kidney and liver</tissue>
    </source>
</reference>
<comment type="caution">
    <text evidence="1">The sequence shown here is derived from an EMBL/GenBank/DDBJ whole genome shotgun (WGS) entry which is preliminary data.</text>
</comment>
<gene>
    <name evidence="1" type="ORF">GDO78_012947</name>
</gene>
<keyword evidence="2" id="KW-1185">Reference proteome</keyword>
<name>A0A8J6EXT0_ELECQ</name>
<sequence length="239" mass="26484">MERSTQSCSAAASLDQQHATIPVSLPAPGLRPCSVWILGNAFITSVLRRASKLPDGRQLGFPRSKAVIRWLEHKHLPWVDVIPTVLSYANKYGPPDILVVHAGESDLISKTTKILTQYIQGDLLSLRSMFPGAVVVWSHMVCRRKTPAENSQKKLDQACIKINNAVSMYLEGSGIMCINHSRLFGESSDFFGSTDDTLTAAGKDICRIDIQEGIEKALQLWQQSHALVHSLMLLSNFYH</sequence>
<dbReference type="Proteomes" id="UP000770717">
    <property type="component" value="Unassembled WGS sequence"/>
</dbReference>
<organism evidence="1 2">
    <name type="scientific">Eleutherodactylus coqui</name>
    <name type="common">Puerto Rican coqui</name>
    <dbReference type="NCBI Taxonomy" id="57060"/>
    <lineage>
        <taxon>Eukaryota</taxon>
        <taxon>Metazoa</taxon>
        <taxon>Chordata</taxon>
        <taxon>Craniata</taxon>
        <taxon>Vertebrata</taxon>
        <taxon>Euteleostomi</taxon>
        <taxon>Amphibia</taxon>
        <taxon>Batrachia</taxon>
        <taxon>Anura</taxon>
        <taxon>Neobatrachia</taxon>
        <taxon>Hyloidea</taxon>
        <taxon>Eleutherodactylidae</taxon>
        <taxon>Eleutherodactylinae</taxon>
        <taxon>Eleutherodactylus</taxon>
        <taxon>Eleutherodactylus</taxon>
    </lineage>
</organism>
<accession>A0A8J6EXT0</accession>
<evidence type="ECO:0000313" key="2">
    <source>
        <dbReference type="Proteomes" id="UP000770717"/>
    </source>
</evidence>
<protein>
    <submittedName>
        <fullName evidence="1">Uncharacterized protein</fullName>
    </submittedName>
</protein>